<name>A0AAW2R8V4_9LAMI</name>
<dbReference type="GO" id="GO:0015031">
    <property type="term" value="P:protein transport"/>
    <property type="evidence" value="ECO:0007669"/>
    <property type="project" value="UniProtKB-KW"/>
</dbReference>
<evidence type="ECO:0000313" key="6">
    <source>
        <dbReference type="EMBL" id="KAL0376283.1"/>
    </source>
</evidence>
<keyword evidence="2" id="KW-0344">Guanine-nucleotide releasing factor</keyword>
<keyword evidence="3" id="KW-0653">Protein transport</keyword>
<evidence type="ECO:0000259" key="4">
    <source>
        <dbReference type="Pfam" id="PF12783"/>
    </source>
</evidence>
<feature type="domain" description="Mon2/Sec7/BIG1-like dimerisation and cyclophilin-binding" evidence="5">
    <location>
        <begin position="21"/>
        <end position="200"/>
    </location>
</feature>
<sequence>MSVSQTLGGASRCGWVLGPSLDKIIKNVAWRKHSHLVSVCKSTLDKFESLVDASDPTSCSPLYGLSSSDGELLLQPLIMAVESGSPKVLEPALDCAFRLFSFGLIRGCEIKDNSSIIFRLIDSVCKCAALGDDAIELAVLKVLLSAVRSPCIYISGDCLVYIVKSCYNIYLGGHSGTVQICAKSVLAQMMIIVFTRVEQNSMLVDFKNVSVSELLEFADRNLNEGSSIHFAQNFINEIVESKDSPPDVKLSLDLQNGCNCLEEKADEGHGKSVDEAADLSGYSQIREDGFMLYKNLCKLSMKLSSQENPDDQILLRGKILSLELLNVIMGNAGPIWRTNERQEYDVSSEYLMCSSLTRFLSAVKQYLCLSLLKNSGLSVMTVFQLLCAILWNLLSKFRSGLKSEIGIFFPMLILRVLENVLQPSFLQKMTVLSLLEKISHDSQIIVDTFVNYDCDVEAPNIFERSPPGSITSLSPAQDMTFRHESVKCLVRIIKSMGSWMDQQLKVGELSPSKFSDNENLTETPTYPIDDTNIVDYELHSEANSEFSNAASLEQRRAYKLEIQKGVALFNRKPSKGIEFLISTKKVGSS</sequence>
<dbReference type="PANTHER" id="PTHR10663">
    <property type="entry name" value="GUANYL-NUCLEOTIDE EXCHANGE FACTOR"/>
    <property type="match status" value="1"/>
</dbReference>
<dbReference type="Gene3D" id="1.10.220.20">
    <property type="match status" value="1"/>
</dbReference>
<evidence type="ECO:0000259" key="5">
    <source>
        <dbReference type="Pfam" id="PF16213"/>
    </source>
</evidence>
<feature type="domain" description="Mon2/Sec7/BIG1-like HUS" evidence="4">
    <location>
        <begin position="286"/>
        <end position="461"/>
    </location>
</feature>
<gene>
    <name evidence="6" type="ORF">Scaly_0745900</name>
</gene>
<accession>A0AAW2R8V4</accession>
<evidence type="ECO:0000256" key="1">
    <source>
        <dbReference type="ARBA" id="ARBA00022448"/>
    </source>
</evidence>
<evidence type="ECO:0000256" key="3">
    <source>
        <dbReference type="ARBA" id="ARBA00022927"/>
    </source>
</evidence>
<dbReference type="Pfam" id="PF12783">
    <property type="entry name" value="Sec7-like_HUS"/>
    <property type="match status" value="1"/>
</dbReference>
<dbReference type="InterPro" id="IPR032629">
    <property type="entry name" value="DCB_dom"/>
</dbReference>
<dbReference type="AlphaFoldDB" id="A0AAW2R8V4"/>
<dbReference type="GO" id="GO:0005802">
    <property type="term" value="C:trans-Golgi network"/>
    <property type="evidence" value="ECO:0007669"/>
    <property type="project" value="TreeGrafter"/>
</dbReference>
<organism evidence="6">
    <name type="scientific">Sesamum calycinum</name>
    <dbReference type="NCBI Taxonomy" id="2727403"/>
    <lineage>
        <taxon>Eukaryota</taxon>
        <taxon>Viridiplantae</taxon>
        <taxon>Streptophyta</taxon>
        <taxon>Embryophyta</taxon>
        <taxon>Tracheophyta</taxon>
        <taxon>Spermatophyta</taxon>
        <taxon>Magnoliopsida</taxon>
        <taxon>eudicotyledons</taxon>
        <taxon>Gunneridae</taxon>
        <taxon>Pentapetalae</taxon>
        <taxon>asterids</taxon>
        <taxon>lamiids</taxon>
        <taxon>Lamiales</taxon>
        <taxon>Pedaliaceae</taxon>
        <taxon>Sesamum</taxon>
    </lineage>
</organism>
<dbReference type="PANTHER" id="PTHR10663:SF108">
    <property type="entry name" value="BREFELDIN A-INHIBITED GUANINE NUCLEOTIDE-EXCHANGE PROTEIN 1"/>
    <property type="match status" value="1"/>
</dbReference>
<protein>
    <submittedName>
        <fullName evidence="6">Brefeldin A-inhibited guanine nucleotide-exchange protein 1</fullName>
    </submittedName>
</protein>
<reference evidence="6" key="2">
    <citation type="journal article" date="2024" name="Plant">
        <title>Genomic evolution and insights into agronomic trait innovations of Sesamum species.</title>
        <authorList>
            <person name="Miao H."/>
            <person name="Wang L."/>
            <person name="Qu L."/>
            <person name="Liu H."/>
            <person name="Sun Y."/>
            <person name="Le M."/>
            <person name="Wang Q."/>
            <person name="Wei S."/>
            <person name="Zheng Y."/>
            <person name="Lin W."/>
            <person name="Duan Y."/>
            <person name="Cao H."/>
            <person name="Xiong S."/>
            <person name="Wang X."/>
            <person name="Wei L."/>
            <person name="Li C."/>
            <person name="Ma Q."/>
            <person name="Ju M."/>
            <person name="Zhao R."/>
            <person name="Li G."/>
            <person name="Mu C."/>
            <person name="Tian Q."/>
            <person name="Mei H."/>
            <person name="Zhang T."/>
            <person name="Gao T."/>
            <person name="Zhang H."/>
        </authorList>
    </citation>
    <scope>NUCLEOTIDE SEQUENCE</scope>
    <source>
        <strain evidence="6">KEN8</strain>
    </source>
</reference>
<evidence type="ECO:0000256" key="2">
    <source>
        <dbReference type="ARBA" id="ARBA00022658"/>
    </source>
</evidence>
<dbReference type="Pfam" id="PF16213">
    <property type="entry name" value="DCB"/>
    <property type="match status" value="1"/>
</dbReference>
<proteinExistence type="predicted"/>
<reference evidence="6" key="1">
    <citation type="submission" date="2020-06" db="EMBL/GenBank/DDBJ databases">
        <authorList>
            <person name="Li T."/>
            <person name="Hu X."/>
            <person name="Zhang T."/>
            <person name="Song X."/>
            <person name="Zhang H."/>
            <person name="Dai N."/>
            <person name="Sheng W."/>
            <person name="Hou X."/>
            <person name="Wei L."/>
        </authorList>
    </citation>
    <scope>NUCLEOTIDE SEQUENCE</scope>
    <source>
        <strain evidence="6">KEN8</strain>
        <tissue evidence="6">Leaf</tissue>
    </source>
</reference>
<keyword evidence="1" id="KW-0813">Transport</keyword>
<dbReference type="InterPro" id="IPR032691">
    <property type="entry name" value="Mon2/Sec7/BIG1-like_HUS"/>
</dbReference>
<dbReference type="EMBL" id="JACGWM010000004">
    <property type="protein sequence ID" value="KAL0376283.1"/>
    <property type="molecule type" value="Genomic_DNA"/>
</dbReference>
<comment type="caution">
    <text evidence="6">The sequence shown here is derived from an EMBL/GenBank/DDBJ whole genome shotgun (WGS) entry which is preliminary data.</text>
</comment>
<dbReference type="GO" id="GO:0005085">
    <property type="term" value="F:guanyl-nucleotide exchange factor activity"/>
    <property type="evidence" value="ECO:0007669"/>
    <property type="project" value="UniProtKB-KW"/>
</dbReference>